<dbReference type="Gene3D" id="3.40.50.300">
    <property type="entry name" value="P-loop containing nucleotide triphosphate hydrolases"/>
    <property type="match status" value="1"/>
</dbReference>
<dbReference type="PROSITE" id="PS51219">
    <property type="entry name" value="DPCK"/>
    <property type="match status" value="1"/>
</dbReference>
<dbReference type="InterPro" id="IPR001977">
    <property type="entry name" value="Depp_CoAkinase"/>
</dbReference>
<dbReference type="PANTHER" id="PTHR10695:SF46">
    <property type="entry name" value="BIFUNCTIONAL COENZYME A SYNTHASE-RELATED"/>
    <property type="match status" value="1"/>
</dbReference>
<dbReference type="HAMAP" id="MF_00376">
    <property type="entry name" value="Dephospho_CoA_kinase"/>
    <property type="match status" value="1"/>
</dbReference>
<accession>A0ABW1ATS5</accession>
<sequence>MTATPASRHRPFVVGLTGGIGSGKSAAADRFAALGAAVVDTDAIAHALTAPDGQAIPHIRDAFGDDAIAADGSLDRAAMRALAFAEPQARKRLEAILHPMIREESERRCEAAAGTYVILAVPLLVESGSYRERCDRICVVDCPEALQIVRVKARSGLDDAQIRAIMAAQASREERRAAADDVVDNGGTLDELYAQIDALHERYVRAAALA</sequence>
<keyword evidence="2 5" id="KW-0547">Nucleotide-binding</keyword>
<comment type="function">
    <text evidence="5">Catalyzes the phosphorylation of the 3'-hydroxyl group of dephosphocoenzyme A to form coenzyme A.</text>
</comment>
<dbReference type="SUPFAM" id="SSF52540">
    <property type="entry name" value="P-loop containing nucleoside triphosphate hydrolases"/>
    <property type="match status" value="1"/>
</dbReference>
<organism evidence="7 8">
    <name type="scientific">Thauera sinica</name>
    <dbReference type="NCBI Taxonomy" id="2665146"/>
    <lineage>
        <taxon>Bacteria</taxon>
        <taxon>Pseudomonadati</taxon>
        <taxon>Pseudomonadota</taxon>
        <taxon>Betaproteobacteria</taxon>
        <taxon>Rhodocyclales</taxon>
        <taxon>Zoogloeaceae</taxon>
        <taxon>Thauera</taxon>
    </lineage>
</organism>
<keyword evidence="3 5" id="KW-0067">ATP-binding</keyword>
<evidence type="ECO:0000256" key="2">
    <source>
        <dbReference type="ARBA" id="ARBA00022741"/>
    </source>
</evidence>
<dbReference type="NCBIfam" id="TIGR00152">
    <property type="entry name" value="dephospho-CoA kinase"/>
    <property type="match status" value="1"/>
</dbReference>
<evidence type="ECO:0000313" key="8">
    <source>
        <dbReference type="Proteomes" id="UP001595974"/>
    </source>
</evidence>
<comment type="pathway">
    <text evidence="5">Cofactor biosynthesis; coenzyme A biosynthesis; CoA from (R)-pantothenate: step 5/5.</text>
</comment>
<protein>
    <recommendedName>
        <fullName evidence="5 6">Dephospho-CoA kinase</fullName>
        <ecNumber evidence="5 6">2.7.1.24</ecNumber>
    </recommendedName>
    <alternativeName>
        <fullName evidence="5">Dephosphocoenzyme A kinase</fullName>
    </alternativeName>
</protein>
<keyword evidence="5 7" id="KW-0808">Transferase</keyword>
<evidence type="ECO:0000256" key="5">
    <source>
        <dbReference type="HAMAP-Rule" id="MF_00376"/>
    </source>
</evidence>
<evidence type="ECO:0000256" key="4">
    <source>
        <dbReference type="ARBA" id="ARBA00022993"/>
    </source>
</evidence>
<keyword evidence="5" id="KW-0963">Cytoplasm</keyword>
<comment type="catalytic activity">
    <reaction evidence="5">
        <text>3'-dephospho-CoA + ATP = ADP + CoA + H(+)</text>
        <dbReference type="Rhea" id="RHEA:18245"/>
        <dbReference type="ChEBI" id="CHEBI:15378"/>
        <dbReference type="ChEBI" id="CHEBI:30616"/>
        <dbReference type="ChEBI" id="CHEBI:57287"/>
        <dbReference type="ChEBI" id="CHEBI:57328"/>
        <dbReference type="ChEBI" id="CHEBI:456216"/>
        <dbReference type="EC" id="2.7.1.24"/>
    </reaction>
</comment>
<proteinExistence type="inferred from homology"/>
<keyword evidence="5 7" id="KW-0418">Kinase</keyword>
<keyword evidence="8" id="KW-1185">Reference proteome</keyword>
<keyword evidence="4 5" id="KW-0173">Coenzyme A biosynthesis</keyword>
<dbReference type="Proteomes" id="UP001595974">
    <property type="component" value="Unassembled WGS sequence"/>
</dbReference>
<comment type="subcellular location">
    <subcellularLocation>
        <location evidence="5">Cytoplasm</location>
    </subcellularLocation>
</comment>
<comment type="similarity">
    <text evidence="1 5">Belongs to the CoaE family.</text>
</comment>
<dbReference type="Pfam" id="PF01121">
    <property type="entry name" value="CoaE"/>
    <property type="match status" value="1"/>
</dbReference>
<evidence type="ECO:0000256" key="1">
    <source>
        <dbReference type="ARBA" id="ARBA00009018"/>
    </source>
</evidence>
<dbReference type="PANTHER" id="PTHR10695">
    <property type="entry name" value="DEPHOSPHO-COA KINASE-RELATED"/>
    <property type="match status" value="1"/>
</dbReference>
<dbReference type="EC" id="2.7.1.24" evidence="5 6"/>
<evidence type="ECO:0000313" key="7">
    <source>
        <dbReference type="EMBL" id="MFC5770707.1"/>
    </source>
</evidence>
<dbReference type="EMBL" id="JBHSOG010000059">
    <property type="protein sequence ID" value="MFC5770707.1"/>
    <property type="molecule type" value="Genomic_DNA"/>
</dbReference>
<reference evidence="8" key="1">
    <citation type="journal article" date="2019" name="Int. J. Syst. Evol. Microbiol.">
        <title>The Global Catalogue of Microorganisms (GCM) 10K type strain sequencing project: providing services to taxonomists for standard genome sequencing and annotation.</title>
        <authorList>
            <consortium name="The Broad Institute Genomics Platform"/>
            <consortium name="The Broad Institute Genome Sequencing Center for Infectious Disease"/>
            <person name="Wu L."/>
            <person name="Ma J."/>
        </authorList>
    </citation>
    <scope>NUCLEOTIDE SEQUENCE [LARGE SCALE GENOMIC DNA]</scope>
    <source>
        <strain evidence="8">SHR3</strain>
    </source>
</reference>
<name>A0ABW1ATS5_9RHOO</name>
<dbReference type="CDD" id="cd02022">
    <property type="entry name" value="DPCK"/>
    <property type="match status" value="1"/>
</dbReference>
<evidence type="ECO:0000256" key="3">
    <source>
        <dbReference type="ARBA" id="ARBA00022840"/>
    </source>
</evidence>
<gene>
    <name evidence="5 7" type="primary">coaE</name>
    <name evidence="7" type="ORF">ACFPTN_15105</name>
</gene>
<dbReference type="GO" id="GO:0004140">
    <property type="term" value="F:dephospho-CoA kinase activity"/>
    <property type="evidence" value="ECO:0007669"/>
    <property type="project" value="UniProtKB-EC"/>
</dbReference>
<dbReference type="RefSeq" id="WP_096444804.1">
    <property type="nucleotide sequence ID" value="NZ_JBHSOG010000059.1"/>
</dbReference>
<evidence type="ECO:0000256" key="6">
    <source>
        <dbReference type="NCBIfam" id="TIGR00152"/>
    </source>
</evidence>
<dbReference type="InterPro" id="IPR027417">
    <property type="entry name" value="P-loop_NTPase"/>
</dbReference>
<feature type="binding site" evidence="5">
    <location>
        <begin position="21"/>
        <end position="26"/>
    </location>
    <ligand>
        <name>ATP</name>
        <dbReference type="ChEBI" id="CHEBI:30616"/>
    </ligand>
</feature>
<comment type="caution">
    <text evidence="7">The sequence shown here is derived from an EMBL/GenBank/DDBJ whole genome shotgun (WGS) entry which is preliminary data.</text>
</comment>